<evidence type="ECO:0000256" key="1">
    <source>
        <dbReference type="ARBA" id="ARBA00023063"/>
    </source>
</evidence>
<gene>
    <name evidence="2" type="ORF">SAMN05661077_1830</name>
</gene>
<dbReference type="NCBIfam" id="TIGR00684">
    <property type="entry name" value="narJ"/>
    <property type="match status" value="1"/>
</dbReference>
<dbReference type="GO" id="GO:0042128">
    <property type="term" value="P:nitrate assimilation"/>
    <property type="evidence" value="ECO:0007669"/>
    <property type="project" value="UniProtKB-KW"/>
</dbReference>
<dbReference type="InterPro" id="IPR020945">
    <property type="entry name" value="DMSO/NO3_reduct_chaperone"/>
</dbReference>
<dbReference type="AlphaFoldDB" id="A0A1G5F726"/>
<dbReference type="GO" id="GO:0051131">
    <property type="term" value="P:chaperone-mediated protein complex assembly"/>
    <property type="evidence" value="ECO:0007669"/>
    <property type="project" value="InterPro"/>
</dbReference>
<protein>
    <submittedName>
        <fullName evidence="2">Respiratory nitrate reductase chaperone NarJ</fullName>
    </submittedName>
</protein>
<keyword evidence="1" id="KW-0534">Nitrate assimilation</keyword>
<sequence length="170" mass="19135">MQRYKLLSALLDYPTAELQAAAPELWEVMEEDPGLTEADRAGLRTLIRELAETDLLTAQEAYSGLFDLGEKVHLHMTHFRHGDTQERGQQLVAMDQFYRAHGFVGERVEVPDYLPLMLEFAGERSEAGESLLAEFVDIYEELEAKLAEAESPYAAVFTVLKNHVRPPVAA</sequence>
<dbReference type="SUPFAM" id="SSF89155">
    <property type="entry name" value="TorD-like"/>
    <property type="match status" value="1"/>
</dbReference>
<dbReference type="RefSeq" id="WP_054965504.1">
    <property type="nucleotide sequence ID" value="NZ_FMUN01000005.1"/>
</dbReference>
<dbReference type="GO" id="GO:0016530">
    <property type="term" value="F:metallochaperone activity"/>
    <property type="evidence" value="ECO:0007669"/>
    <property type="project" value="TreeGrafter"/>
</dbReference>
<dbReference type="InterPro" id="IPR003765">
    <property type="entry name" value="NO3_reductase_chaperone_NarJ"/>
</dbReference>
<dbReference type="Gene3D" id="1.10.3480.10">
    <property type="entry name" value="TorD-like"/>
    <property type="match status" value="1"/>
</dbReference>
<dbReference type="Pfam" id="PF02613">
    <property type="entry name" value="Nitrate_red_del"/>
    <property type="match status" value="1"/>
</dbReference>
<proteinExistence type="predicted"/>
<organism evidence="2 3">
    <name type="scientific">Thiohalorhabdus denitrificans</name>
    <dbReference type="NCBI Taxonomy" id="381306"/>
    <lineage>
        <taxon>Bacteria</taxon>
        <taxon>Pseudomonadati</taxon>
        <taxon>Pseudomonadota</taxon>
        <taxon>Gammaproteobacteria</taxon>
        <taxon>Thiohalorhabdales</taxon>
        <taxon>Thiohalorhabdaceae</taxon>
        <taxon>Thiohalorhabdus</taxon>
    </lineage>
</organism>
<dbReference type="EMBL" id="FMUN01000005">
    <property type="protein sequence ID" value="SCY35049.1"/>
    <property type="molecule type" value="Genomic_DNA"/>
</dbReference>
<dbReference type="OrthoDB" id="8478585at2"/>
<reference evidence="3" key="1">
    <citation type="submission" date="2016-10" db="EMBL/GenBank/DDBJ databases">
        <authorList>
            <person name="Varghese N."/>
        </authorList>
    </citation>
    <scope>NUCLEOTIDE SEQUENCE [LARGE SCALE GENOMIC DNA]</scope>
    <source>
        <strain evidence="3">HL 19</strain>
    </source>
</reference>
<dbReference type="PANTHER" id="PTHR43680">
    <property type="entry name" value="NITRATE REDUCTASE MOLYBDENUM COFACTOR ASSEMBLY CHAPERONE"/>
    <property type="match status" value="1"/>
</dbReference>
<dbReference type="GO" id="GO:0051082">
    <property type="term" value="F:unfolded protein binding"/>
    <property type="evidence" value="ECO:0007669"/>
    <property type="project" value="InterPro"/>
</dbReference>
<dbReference type="InterPro" id="IPR036411">
    <property type="entry name" value="TorD-like_sf"/>
</dbReference>
<dbReference type="Proteomes" id="UP000183104">
    <property type="component" value="Unassembled WGS sequence"/>
</dbReference>
<dbReference type="PANTHER" id="PTHR43680:SF2">
    <property type="entry name" value="NITRATE REDUCTASE MOLYBDENUM COFACTOR ASSEMBLY CHAPERONE NARJ"/>
    <property type="match status" value="1"/>
</dbReference>
<evidence type="ECO:0000313" key="2">
    <source>
        <dbReference type="EMBL" id="SCY35049.1"/>
    </source>
</evidence>
<keyword evidence="3" id="KW-1185">Reference proteome</keyword>
<evidence type="ECO:0000313" key="3">
    <source>
        <dbReference type="Proteomes" id="UP000183104"/>
    </source>
</evidence>
<name>A0A1G5F726_9GAMM</name>
<accession>A0A1G5F726</accession>